<reference evidence="1" key="1">
    <citation type="journal article" date="2015" name="Nature">
        <title>Complex archaea that bridge the gap between prokaryotes and eukaryotes.</title>
        <authorList>
            <person name="Spang A."/>
            <person name="Saw J.H."/>
            <person name="Jorgensen S.L."/>
            <person name="Zaremba-Niedzwiedzka K."/>
            <person name="Martijn J."/>
            <person name="Lind A.E."/>
            <person name="van Eijk R."/>
            <person name="Schleper C."/>
            <person name="Guy L."/>
            <person name="Ettema T.J."/>
        </authorList>
    </citation>
    <scope>NUCLEOTIDE SEQUENCE</scope>
</reference>
<evidence type="ECO:0000313" key="1">
    <source>
        <dbReference type="EMBL" id="KKM98951.1"/>
    </source>
</evidence>
<organism evidence="1">
    <name type="scientific">marine sediment metagenome</name>
    <dbReference type="NCBI Taxonomy" id="412755"/>
    <lineage>
        <taxon>unclassified sequences</taxon>
        <taxon>metagenomes</taxon>
        <taxon>ecological metagenomes</taxon>
    </lineage>
</organism>
<gene>
    <name evidence="1" type="ORF">LCGC14_1152900</name>
</gene>
<accession>A0A0F9MI60</accession>
<name>A0A0F9MI60_9ZZZZ</name>
<dbReference type="EMBL" id="LAZR01005558">
    <property type="protein sequence ID" value="KKM98951.1"/>
    <property type="molecule type" value="Genomic_DNA"/>
</dbReference>
<sequence>MSARRWWCNFDGYQLPGELSIPFKRVRCPNCRRLYSVRLDGVGRLTIEVEEPKLVVQEASN</sequence>
<dbReference type="AlphaFoldDB" id="A0A0F9MI60"/>
<proteinExistence type="predicted"/>
<comment type="caution">
    <text evidence="1">The sequence shown here is derived from an EMBL/GenBank/DDBJ whole genome shotgun (WGS) entry which is preliminary data.</text>
</comment>
<protein>
    <submittedName>
        <fullName evidence="1">Uncharacterized protein</fullName>
    </submittedName>
</protein>